<gene>
    <name evidence="2" type="ORF">I540_6075</name>
</gene>
<proteinExistence type="predicted"/>
<protein>
    <submittedName>
        <fullName evidence="2">Uncharacterized protein</fullName>
    </submittedName>
</protein>
<dbReference type="EMBL" id="JAOJ01000006">
    <property type="protein sequence ID" value="EUA65877.1"/>
    <property type="molecule type" value="Genomic_DNA"/>
</dbReference>
<accession>X8DB91</accession>
<evidence type="ECO:0000313" key="2">
    <source>
        <dbReference type="EMBL" id="EUA65877.1"/>
    </source>
</evidence>
<feature type="region of interest" description="Disordered" evidence="1">
    <location>
        <begin position="1"/>
        <end position="41"/>
    </location>
</feature>
<comment type="caution">
    <text evidence="2">The sequence shown here is derived from an EMBL/GenBank/DDBJ whole genome shotgun (WGS) entry which is preliminary data.</text>
</comment>
<reference evidence="2 3" key="1">
    <citation type="submission" date="2013-12" db="EMBL/GenBank/DDBJ databases">
        <authorList>
            <person name="Zelazny A."/>
            <person name="Olivier K."/>
            <person name="Holland S."/>
            <person name="Lenaerts A."/>
            <person name="Ordway D."/>
            <person name="DeGroote M.A."/>
            <person name="Parker T."/>
            <person name="Sizemore C."/>
            <person name="Tallon L.J."/>
            <person name="Sadzewicz L.K."/>
            <person name="Sengamalay N."/>
            <person name="Fraser C.M."/>
            <person name="Hine E."/>
            <person name="Shefchek K.A."/>
            <person name="Das S.P."/>
            <person name="Tettelin H."/>
        </authorList>
    </citation>
    <scope>NUCLEOTIDE SEQUENCE [LARGE SCALE GENOMIC DNA]</scope>
    <source>
        <strain evidence="2 3">1513</strain>
    </source>
</reference>
<evidence type="ECO:0000313" key="3">
    <source>
        <dbReference type="Proteomes" id="UP000023351"/>
    </source>
</evidence>
<sequence>MHSHKPARSYEDGRPNNRARNAAPLEKPLTIAPHSPSLSSN</sequence>
<organism evidence="2 3">
    <name type="scientific">Mycobacteroides abscessus subsp. bolletii 1513</name>
    <dbReference type="NCBI Taxonomy" id="1299321"/>
    <lineage>
        <taxon>Bacteria</taxon>
        <taxon>Bacillati</taxon>
        <taxon>Actinomycetota</taxon>
        <taxon>Actinomycetes</taxon>
        <taxon>Mycobacteriales</taxon>
        <taxon>Mycobacteriaceae</taxon>
        <taxon>Mycobacteroides</taxon>
        <taxon>Mycobacteroides abscessus</taxon>
    </lineage>
</organism>
<name>X8DB91_9MYCO</name>
<evidence type="ECO:0000256" key="1">
    <source>
        <dbReference type="SAM" id="MobiDB-lite"/>
    </source>
</evidence>
<dbReference type="AlphaFoldDB" id="X8DB91"/>
<dbReference type="Proteomes" id="UP000023351">
    <property type="component" value="Unassembled WGS sequence"/>
</dbReference>